<dbReference type="SUPFAM" id="SSF56935">
    <property type="entry name" value="Porins"/>
    <property type="match status" value="1"/>
</dbReference>
<comment type="subcellular location">
    <subcellularLocation>
        <location evidence="1 10">Cell outer membrane</location>
        <topology evidence="1 10">Multi-pass membrane protein</topology>
    </subcellularLocation>
</comment>
<dbReference type="InterPro" id="IPR039426">
    <property type="entry name" value="TonB-dep_rcpt-like"/>
</dbReference>
<evidence type="ECO:0000256" key="4">
    <source>
        <dbReference type="ARBA" id="ARBA00022692"/>
    </source>
</evidence>
<evidence type="ECO:0000256" key="12">
    <source>
        <dbReference type="SAM" id="MobiDB-lite"/>
    </source>
</evidence>
<dbReference type="Gene3D" id="2.40.170.20">
    <property type="entry name" value="TonB-dependent receptor, beta-barrel domain"/>
    <property type="match status" value="1"/>
</dbReference>
<dbReference type="PANTHER" id="PTHR30069:SF29">
    <property type="entry name" value="HEMOGLOBIN AND HEMOGLOBIN-HAPTOGLOBIN-BINDING PROTEIN 1-RELATED"/>
    <property type="match status" value="1"/>
</dbReference>
<keyword evidence="9 10" id="KW-0998">Cell outer membrane</keyword>
<evidence type="ECO:0000256" key="8">
    <source>
        <dbReference type="ARBA" id="ARBA00023170"/>
    </source>
</evidence>
<dbReference type="Pfam" id="PF00593">
    <property type="entry name" value="TonB_dep_Rec_b-barrel"/>
    <property type="match status" value="1"/>
</dbReference>
<dbReference type="InterPro" id="IPR000531">
    <property type="entry name" value="Beta-barrel_TonB"/>
</dbReference>
<accession>A0ABS7U4R4</accession>
<evidence type="ECO:0000256" key="6">
    <source>
        <dbReference type="ARBA" id="ARBA00023077"/>
    </source>
</evidence>
<keyword evidence="16" id="KW-1185">Reference proteome</keyword>
<dbReference type="RefSeq" id="WP_224197276.1">
    <property type="nucleotide sequence ID" value="NZ_JAIRAU010000057.1"/>
</dbReference>
<protein>
    <submittedName>
        <fullName evidence="15">TonB-dependent receptor</fullName>
    </submittedName>
</protein>
<dbReference type="InterPro" id="IPR037066">
    <property type="entry name" value="Plug_dom_sf"/>
</dbReference>
<dbReference type="InterPro" id="IPR036942">
    <property type="entry name" value="Beta-barrel_TonB_sf"/>
</dbReference>
<feature type="compositionally biased region" description="Low complexity" evidence="12">
    <location>
        <begin position="33"/>
        <end position="48"/>
    </location>
</feature>
<feature type="domain" description="TonB-dependent receptor-like beta-barrel" evidence="13">
    <location>
        <begin position="313"/>
        <end position="696"/>
    </location>
</feature>
<comment type="similarity">
    <text evidence="10 11">Belongs to the TonB-dependent receptor family.</text>
</comment>
<evidence type="ECO:0000256" key="1">
    <source>
        <dbReference type="ARBA" id="ARBA00004571"/>
    </source>
</evidence>
<keyword evidence="5" id="KW-0732">Signal</keyword>
<feature type="compositionally biased region" description="Pro residues" evidence="12">
    <location>
        <begin position="9"/>
        <end position="21"/>
    </location>
</feature>
<dbReference type="Pfam" id="PF07715">
    <property type="entry name" value="Plug"/>
    <property type="match status" value="1"/>
</dbReference>
<sequence>MSKETGPEGPVPEGPVAPAPASPTRLTREAAEQARTVGRTTVRGQRAGASHDTRAASVVTRRDLEERLPRSAPDALRFEPGVYVQQTAHGQGSPYVRGLTGQQTVMMFDGIRLNNSTFRYGPNQYFFTIDSRTLQKLEVLRGAASTRYGSDAMGGALLATPIDPALEVGGQRNWYGHSKAMMRSGTADGEMGGRAQLDLGWKGKVGLFGGVGYRDVGLLRAGGKVLSPTTGQPVKSPLFAADGVTQRGTGFREFTADARLVYKISDKHRLTLGYYDYRQFDAPRTDRCPPVTAPQTECLWYDEQFRTLVYGAYDVSDGPAAAERVRWTVSYQHQHERRRYDRGAESTYRIIGRDEVYSLGTGLNISTKNFGLARGVSLRVDYGLDAYFDTLRSYAWNTFLDVGITTPTTSQYANGSRYLTSGVWTEAKLNLYDRVELRAGGRGSLVVARAPGNLDAMVGRRPIDQNWGGAVGGGGVAVRLLDGVRWITNLDQGFRAPNLDDLTSRQATGAGQQYENPNLRPERALTLETGLKIERPRVELQLFAFQSWIDRLITRVRFDRDQCPPEDNICGAAVYNVTLANIAGTSHIRGFDGAVRLFLPRGFGMRATAAYTWGDGPNPVPDLDPVRVPLSRIPPLNGTVEINWRHRAGFFASSALRWARPQTRLTETDKNDQRIPLGGTPGFAVLDVRAGYRLQPYALVVLVLENVTNAAYRYHGSSINGPGRGLNVLIEVGF</sequence>
<dbReference type="PANTHER" id="PTHR30069">
    <property type="entry name" value="TONB-DEPENDENT OUTER MEMBRANE RECEPTOR"/>
    <property type="match status" value="1"/>
</dbReference>
<keyword evidence="8 15" id="KW-0675">Receptor</keyword>
<organism evidence="15 16">
    <name type="scientific">Nannocystis pusilla</name>
    <dbReference type="NCBI Taxonomy" id="889268"/>
    <lineage>
        <taxon>Bacteria</taxon>
        <taxon>Pseudomonadati</taxon>
        <taxon>Myxococcota</taxon>
        <taxon>Polyangia</taxon>
        <taxon>Nannocystales</taxon>
        <taxon>Nannocystaceae</taxon>
        <taxon>Nannocystis</taxon>
    </lineage>
</organism>
<proteinExistence type="inferred from homology"/>
<evidence type="ECO:0000313" key="16">
    <source>
        <dbReference type="Proteomes" id="UP001139031"/>
    </source>
</evidence>
<feature type="domain" description="TonB-dependent receptor plug" evidence="14">
    <location>
        <begin position="54"/>
        <end position="156"/>
    </location>
</feature>
<keyword evidence="2 10" id="KW-0813">Transport</keyword>
<dbReference type="Gene3D" id="2.170.130.10">
    <property type="entry name" value="TonB-dependent receptor, plug domain"/>
    <property type="match status" value="1"/>
</dbReference>
<reference evidence="15" key="1">
    <citation type="submission" date="2021-08" db="EMBL/GenBank/DDBJ databases">
        <authorList>
            <person name="Stevens D.C."/>
        </authorList>
    </citation>
    <scope>NUCLEOTIDE SEQUENCE</scope>
    <source>
        <strain evidence="15">DSM 53165</strain>
    </source>
</reference>
<dbReference type="InterPro" id="IPR012910">
    <property type="entry name" value="Plug_dom"/>
</dbReference>
<feature type="compositionally biased region" description="Basic and acidic residues" evidence="12">
    <location>
        <begin position="49"/>
        <end position="69"/>
    </location>
</feature>
<keyword evidence="7 10" id="KW-0472">Membrane</keyword>
<gene>
    <name evidence="15" type="ORF">K7C98_40425</name>
</gene>
<dbReference type="Proteomes" id="UP001139031">
    <property type="component" value="Unassembled WGS sequence"/>
</dbReference>
<name>A0ABS7U4R4_9BACT</name>
<keyword evidence="3 10" id="KW-1134">Transmembrane beta strand</keyword>
<evidence type="ECO:0000313" key="15">
    <source>
        <dbReference type="EMBL" id="MBZ5715537.1"/>
    </source>
</evidence>
<dbReference type="PROSITE" id="PS52016">
    <property type="entry name" value="TONB_DEPENDENT_REC_3"/>
    <property type="match status" value="1"/>
</dbReference>
<feature type="region of interest" description="Disordered" evidence="12">
    <location>
        <begin position="1"/>
        <end position="73"/>
    </location>
</feature>
<evidence type="ECO:0000256" key="9">
    <source>
        <dbReference type="ARBA" id="ARBA00023237"/>
    </source>
</evidence>
<evidence type="ECO:0000256" key="3">
    <source>
        <dbReference type="ARBA" id="ARBA00022452"/>
    </source>
</evidence>
<evidence type="ECO:0000256" key="7">
    <source>
        <dbReference type="ARBA" id="ARBA00023136"/>
    </source>
</evidence>
<evidence type="ECO:0000256" key="10">
    <source>
        <dbReference type="PROSITE-ProRule" id="PRU01360"/>
    </source>
</evidence>
<evidence type="ECO:0000259" key="14">
    <source>
        <dbReference type="Pfam" id="PF07715"/>
    </source>
</evidence>
<evidence type="ECO:0000256" key="5">
    <source>
        <dbReference type="ARBA" id="ARBA00022729"/>
    </source>
</evidence>
<comment type="caution">
    <text evidence="15">The sequence shown here is derived from an EMBL/GenBank/DDBJ whole genome shotgun (WGS) entry which is preliminary data.</text>
</comment>
<evidence type="ECO:0000256" key="2">
    <source>
        <dbReference type="ARBA" id="ARBA00022448"/>
    </source>
</evidence>
<dbReference type="EMBL" id="JAIRAU010000057">
    <property type="protein sequence ID" value="MBZ5715537.1"/>
    <property type="molecule type" value="Genomic_DNA"/>
</dbReference>
<evidence type="ECO:0000259" key="13">
    <source>
        <dbReference type="Pfam" id="PF00593"/>
    </source>
</evidence>
<keyword evidence="6 11" id="KW-0798">TonB box</keyword>
<evidence type="ECO:0000256" key="11">
    <source>
        <dbReference type="RuleBase" id="RU003357"/>
    </source>
</evidence>
<keyword evidence="4 10" id="KW-0812">Transmembrane</keyword>